<evidence type="ECO:0000313" key="2">
    <source>
        <dbReference type="Proteomes" id="UP000812287"/>
    </source>
</evidence>
<dbReference type="Proteomes" id="UP000812287">
    <property type="component" value="Unassembled WGS sequence"/>
</dbReference>
<dbReference type="RefSeq" id="XP_043039557.1">
    <property type="nucleotide sequence ID" value="XM_043177229.1"/>
</dbReference>
<proteinExistence type="predicted"/>
<keyword evidence="2" id="KW-1185">Reference proteome</keyword>
<dbReference type="EMBL" id="MU250535">
    <property type="protein sequence ID" value="KAG7446057.1"/>
    <property type="molecule type" value="Genomic_DNA"/>
</dbReference>
<dbReference type="AlphaFoldDB" id="A0A9P7VSJ8"/>
<name>A0A9P7VSJ8_9AGAR</name>
<comment type="caution">
    <text evidence="1">The sequence shown here is derived from an EMBL/GenBank/DDBJ whole genome shotgun (WGS) entry which is preliminary data.</text>
</comment>
<organism evidence="1 2">
    <name type="scientific">Guyanagaster necrorhizus</name>
    <dbReference type="NCBI Taxonomy" id="856835"/>
    <lineage>
        <taxon>Eukaryota</taxon>
        <taxon>Fungi</taxon>
        <taxon>Dikarya</taxon>
        <taxon>Basidiomycota</taxon>
        <taxon>Agaricomycotina</taxon>
        <taxon>Agaricomycetes</taxon>
        <taxon>Agaricomycetidae</taxon>
        <taxon>Agaricales</taxon>
        <taxon>Marasmiineae</taxon>
        <taxon>Physalacriaceae</taxon>
        <taxon>Guyanagaster</taxon>
    </lineage>
</organism>
<reference evidence="1" key="1">
    <citation type="submission" date="2020-11" db="EMBL/GenBank/DDBJ databases">
        <title>Adaptations for nitrogen fixation in a non-lichenized fungal sporocarp promotes dispersal by wood-feeding termites.</title>
        <authorList>
            <consortium name="DOE Joint Genome Institute"/>
            <person name="Koch R.A."/>
            <person name="Yoon G."/>
            <person name="Arayal U."/>
            <person name="Lail K."/>
            <person name="Amirebrahimi M."/>
            <person name="Labutti K."/>
            <person name="Lipzen A."/>
            <person name="Riley R."/>
            <person name="Barry K."/>
            <person name="Henrissat B."/>
            <person name="Grigoriev I.V."/>
            <person name="Herr J.R."/>
            <person name="Aime M.C."/>
        </authorList>
    </citation>
    <scope>NUCLEOTIDE SEQUENCE</scope>
    <source>
        <strain evidence="1">MCA 3950</strain>
    </source>
</reference>
<gene>
    <name evidence="1" type="ORF">BT62DRAFT_1006239</name>
</gene>
<sequence length="153" mass="17257">MSPRIDGTGPVFSSNSRRFNLLSRSMSKLSQTTPLLVELLVHKHHISMFEQIIPLGSVGYIDGLTRIFVVLFSAICPASSTDHEFIIQIFPVPDYEYKKSVILRRLGAWTKERSVYTIPLGFDMAKMLFLALGRAYSPELVGDCFDFPDQVVL</sequence>
<accession>A0A9P7VSJ8</accession>
<evidence type="ECO:0000313" key="1">
    <source>
        <dbReference type="EMBL" id="KAG7446057.1"/>
    </source>
</evidence>
<protein>
    <submittedName>
        <fullName evidence="1">Uncharacterized protein</fullName>
    </submittedName>
</protein>
<dbReference type="GeneID" id="66099516"/>